<dbReference type="InterPro" id="IPR050445">
    <property type="entry name" value="Bact_polysacc_biosynth/exp"/>
</dbReference>
<dbReference type="InterPro" id="IPR005702">
    <property type="entry name" value="Wzc-like_C"/>
</dbReference>
<keyword evidence="7" id="KW-0829">Tyrosine-protein kinase</keyword>
<keyword evidence="3 10" id="KW-0808">Transferase</keyword>
<sequence>MFKRKQTKQAMARKLIVRESPKSIYAEQYRAIRTSINFSMPDKDIKTIVVTSPKSGEGKSTISANLAGVFSQEGKNILLVDADMRKPTVHYTFNLMNSYGLSEVLSGQYELRDAIQDTYIEGLYVLPSGSIPPNPAELLNSKRMNQLLFELKAQFDFIFFDTPPILSVTDSQILANKCDATILVINSRQTPKELASKSKSILQHSKSNIIGVILNNYILKKNDDYYSLHGYIE</sequence>
<evidence type="ECO:0000259" key="9">
    <source>
        <dbReference type="Pfam" id="PF13614"/>
    </source>
</evidence>
<evidence type="ECO:0000256" key="4">
    <source>
        <dbReference type="ARBA" id="ARBA00022741"/>
    </source>
</evidence>
<dbReference type="SUPFAM" id="SSF52540">
    <property type="entry name" value="P-loop containing nucleoside triphosphate hydrolases"/>
    <property type="match status" value="1"/>
</dbReference>
<dbReference type="PANTHER" id="PTHR32309:SF13">
    <property type="entry name" value="FERRIC ENTEROBACTIN TRANSPORT PROTEIN FEPE"/>
    <property type="match status" value="1"/>
</dbReference>
<organism evidence="10 11">
    <name type="scientific">Ureibacillus aquaedulcis</name>
    <dbReference type="NCBI Taxonomy" id="3058421"/>
    <lineage>
        <taxon>Bacteria</taxon>
        <taxon>Bacillati</taxon>
        <taxon>Bacillota</taxon>
        <taxon>Bacilli</taxon>
        <taxon>Bacillales</taxon>
        <taxon>Caryophanaceae</taxon>
        <taxon>Ureibacillus</taxon>
    </lineage>
</organism>
<keyword evidence="11" id="KW-1185">Reference proteome</keyword>
<evidence type="ECO:0000313" key="10">
    <source>
        <dbReference type="EMBL" id="MDN4495112.1"/>
    </source>
</evidence>
<evidence type="ECO:0000313" key="11">
    <source>
        <dbReference type="Proteomes" id="UP001172743"/>
    </source>
</evidence>
<dbReference type="Pfam" id="PF13614">
    <property type="entry name" value="AAA_31"/>
    <property type="match status" value="1"/>
</dbReference>
<dbReference type="EMBL" id="JAUHTQ010000016">
    <property type="protein sequence ID" value="MDN4495112.1"/>
    <property type="molecule type" value="Genomic_DNA"/>
</dbReference>
<comment type="catalytic activity">
    <reaction evidence="8">
        <text>L-tyrosyl-[protein] + ATP = O-phospho-L-tyrosyl-[protein] + ADP + H(+)</text>
        <dbReference type="Rhea" id="RHEA:10596"/>
        <dbReference type="Rhea" id="RHEA-COMP:10136"/>
        <dbReference type="Rhea" id="RHEA-COMP:20101"/>
        <dbReference type="ChEBI" id="CHEBI:15378"/>
        <dbReference type="ChEBI" id="CHEBI:30616"/>
        <dbReference type="ChEBI" id="CHEBI:46858"/>
        <dbReference type="ChEBI" id="CHEBI:61978"/>
        <dbReference type="ChEBI" id="CHEBI:456216"/>
        <dbReference type="EC" id="2.7.10.2"/>
    </reaction>
</comment>
<dbReference type="InterPro" id="IPR027417">
    <property type="entry name" value="P-loop_NTPase"/>
</dbReference>
<gene>
    <name evidence="10" type="ORF">QYB95_16280</name>
</gene>
<keyword evidence="5 10" id="KW-0418">Kinase</keyword>
<accession>A0ABT8GUP5</accession>
<dbReference type="PANTHER" id="PTHR32309">
    <property type="entry name" value="TYROSINE-PROTEIN KINASE"/>
    <property type="match status" value="1"/>
</dbReference>
<evidence type="ECO:0000256" key="6">
    <source>
        <dbReference type="ARBA" id="ARBA00022840"/>
    </source>
</evidence>
<keyword evidence="6" id="KW-0067">ATP-binding</keyword>
<dbReference type="Proteomes" id="UP001172743">
    <property type="component" value="Unassembled WGS sequence"/>
</dbReference>
<evidence type="ECO:0000256" key="1">
    <source>
        <dbReference type="ARBA" id="ARBA00007316"/>
    </source>
</evidence>
<evidence type="ECO:0000256" key="8">
    <source>
        <dbReference type="ARBA" id="ARBA00051245"/>
    </source>
</evidence>
<proteinExistence type="inferred from homology"/>
<dbReference type="InterPro" id="IPR025669">
    <property type="entry name" value="AAA_dom"/>
</dbReference>
<comment type="caution">
    <text evidence="10">The sequence shown here is derived from an EMBL/GenBank/DDBJ whole genome shotgun (WGS) entry which is preliminary data.</text>
</comment>
<comment type="similarity">
    <text evidence="1">Belongs to the CpsD/CapB family.</text>
</comment>
<evidence type="ECO:0000256" key="2">
    <source>
        <dbReference type="ARBA" id="ARBA00011903"/>
    </source>
</evidence>
<dbReference type="GO" id="GO:0004715">
    <property type="term" value="F:non-membrane spanning protein tyrosine kinase activity"/>
    <property type="evidence" value="ECO:0007669"/>
    <property type="project" value="UniProtKB-EC"/>
</dbReference>
<evidence type="ECO:0000256" key="7">
    <source>
        <dbReference type="ARBA" id="ARBA00023137"/>
    </source>
</evidence>
<protein>
    <recommendedName>
        <fullName evidence="2">non-specific protein-tyrosine kinase</fullName>
        <ecNumber evidence="2">2.7.10.2</ecNumber>
    </recommendedName>
</protein>
<keyword evidence="4" id="KW-0547">Nucleotide-binding</keyword>
<evidence type="ECO:0000256" key="5">
    <source>
        <dbReference type="ARBA" id="ARBA00022777"/>
    </source>
</evidence>
<dbReference type="Gene3D" id="3.40.50.300">
    <property type="entry name" value="P-loop containing nucleotide triphosphate hydrolases"/>
    <property type="match status" value="1"/>
</dbReference>
<reference evidence="10" key="1">
    <citation type="submission" date="2023-07" db="EMBL/GenBank/DDBJ databases">
        <title>Ureibacillus sp. isolated from freshwater well.</title>
        <authorList>
            <person name="Kirdat K."/>
            <person name="Bhatt A."/>
            <person name="Teware R."/>
            <person name="Bhavsar Y."/>
            <person name="Yadav A."/>
        </authorList>
    </citation>
    <scope>NUCLEOTIDE SEQUENCE</scope>
    <source>
        <strain evidence="10">BA0131</strain>
    </source>
</reference>
<dbReference type="NCBIfam" id="TIGR01007">
    <property type="entry name" value="eps_fam"/>
    <property type="match status" value="1"/>
</dbReference>
<name>A0ABT8GUP5_9BACL</name>
<dbReference type="EC" id="2.7.10.2" evidence="2"/>
<evidence type="ECO:0000256" key="3">
    <source>
        <dbReference type="ARBA" id="ARBA00022679"/>
    </source>
</evidence>
<feature type="domain" description="AAA" evidence="9">
    <location>
        <begin position="46"/>
        <end position="188"/>
    </location>
</feature>
<dbReference type="CDD" id="cd05387">
    <property type="entry name" value="BY-kinase"/>
    <property type="match status" value="1"/>
</dbReference>